<feature type="transmembrane region" description="Helical" evidence="7">
    <location>
        <begin position="183"/>
        <end position="208"/>
    </location>
</feature>
<evidence type="ECO:0000256" key="7">
    <source>
        <dbReference type="RuleBase" id="RU363032"/>
    </source>
</evidence>
<keyword evidence="2 7" id="KW-0813">Transport</keyword>
<name>A0A329M558_9BACL</name>
<comment type="subcellular location">
    <subcellularLocation>
        <location evidence="1 7">Cell membrane</location>
        <topology evidence="1 7">Multi-pass membrane protein</topology>
    </subcellularLocation>
</comment>
<dbReference type="Proteomes" id="UP000250369">
    <property type="component" value="Unassembled WGS sequence"/>
</dbReference>
<proteinExistence type="inferred from homology"/>
<keyword evidence="4 7" id="KW-0812">Transmembrane</keyword>
<comment type="similarity">
    <text evidence="7">Belongs to the binding-protein-dependent transport system permease family.</text>
</comment>
<keyword evidence="5 7" id="KW-1133">Transmembrane helix</keyword>
<dbReference type="GO" id="GO:0005886">
    <property type="term" value="C:plasma membrane"/>
    <property type="evidence" value="ECO:0007669"/>
    <property type="project" value="UniProtKB-SubCell"/>
</dbReference>
<evidence type="ECO:0000256" key="1">
    <source>
        <dbReference type="ARBA" id="ARBA00004651"/>
    </source>
</evidence>
<dbReference type="PANTHER" id="PTHR43744:SF9">
    <property type="entry name" value="POLYGALACTURONAN_RHAMNOGALACTURONAN TRANSPORT SYSTEM PERMEASE PROTEIN YTCP"/>
    <property type="match status" value="1"/>
</dbReference>
<comment type="caution">
    <text evidence="9">The sequence shown here is derived from an EMBL/GenBank/DDBJ whole genome shotgun (WGS) entry which is preliminary data.</text>
</comment>
<dbReference type="EMBL" id="QMFB01000024">
    <property type="protein sequence ID" value="RAV15325.1"/>
    <property type="molecule type" value="Genomic_DNA"/>
</dbReference>
<evidence type="ECO:0000259" key="8">
    <source>
        <dbReference type="PROSITE" id="PS50928"/>
    </source>
</evidence>
<evidence type="ECO:0000313" key="10">
    <source>
        <dbReference type="Proteomes" id="UP000250369"/>
    </source>
</evidence>
<evidence type="ECO:0000313" key="9">
    <source>
        <dbReference type="EMBL" id="RAV15325.1"/>
    </source>
</evidence>
<dbReference type="RefSeq" id="WP_113034809.1">
    <property type="nucleotide sequence ID" value="NZ_QMFB01000024.1"/>
</dbReference>
<accession>A0A329M558</accession>
<dbReference type="AlphaFoldDB" id="A0A329M558"/>
<feature type="transmembrane region" description="Helical" evidence="7">
    <location>
        <begin position="262"/>
        <end position="281"/>
    </location>
</feature>
<dbReference type="Gene3D" id="1.10.3720.10">
    <property type="entry name" value="MetI-like"/>
    <property type="match status" value="1"/>
</dbReference>
<sequence length="296" mass="33055">MREKLTLGGAAFHTLNYLALTLLAAATLYPFLNLLAISLNQSMDTVKGGIYLLPRKFTFDNYVLIFQNQRLFSSVSLSVARTVIGTTLALIATIMVSYALSRTEYVLRKPLNTIIVVSMYVNGGLIPYYLLIKNLGLTNTFLVYIIPGLIGAFNVMIMRSFFDQLPSGLIESARMEGASEFQVLTRVVVPISLPVIATISLFVSVGHWNAWIDNFLFNTRESLSLLQYELMKILLQSTDQIGAGNMDSIDPEMMRMTTPESIRATMTIFVTVPILLVYPFLQKYFIKGMTLGAVKE</sequence>
<feature type="transmembrane region" description="Helical" evidence="7">
    <location>
        <begin position="142"/>
        <end position="162"/>
    </location>
</feature>
<feature type="domain" description="ABC transmembrane type-1" evidence="8">
    <location>
        <begin position="71"/>
        <end position="281"/>
    </location>
</feature>
<keyword evidence="3" id="KW-1003">Cell membrane</keyword>
<dbReference type="CDD" id="cd06261">
    <property type="entry name" value="TM_PBP2"/>
    <property type="match status" value="1"/>
</dbReference>
<gene>
    <name evidence="9" type="ORF">DQG23_30465</name>
</gene>
<dbReference type="PROSITE" id="PS50928">
    <property type="entry name" value="ABC_TM1"/>
    <property type="match status" value="1"/>
</dbReference>
<dbReference type="Pfam" id="PF00528">
    <property type="entry name" value="BPD_transp_1"/>
    <property type="match status" value="1"/>
</dbReference>
<evidence type="ECO:0000256" key="2">
    <source>
        <dbReference type="ARBA" id="ARBA00022448"/>
    </source>
</evidence>
<dbReference type="PANTHER" id="PTHR43744">
    <property type="entry name" value="ABC TRANSPORTER PERMEASE PROTEIN MG189-RELATED-RELATED"/>
    <property type="match status" value="1"/>
</dbReference>
<keyword evidence="6 7" id="KW-0472">Membrane</keyword>
<feature type="transmembrane region" description="Helical" evidence="7">
    <location>
        <begin position="79"/>
        <end position="99"/>
    </location>
</feature>
<reference evidence="9 10" key="1">
    <citation type="journal article" date="2009" name="Int. J. Syst. Evol. Microbiol.">
        <title>Paenibacillus contaminans sp. nov., isolated from a contaminated laboratory plate.</title>
        <authorList>
            <person name="Chou J.H."/>
            <person name="Lee J.H."/>
            <person name="Lin M.C."/>
            <person name="Chang P.S."/>
            <person name="Arun A.B."/>
            <person name="Young C.C."/>
            <person name="Chen W.M."/>
        </authorList>
    </citation>
    <scope>NUCLEOTIDE SEQUENCE [LARGE SCALE GENOMIC DNA]</scope>
    <source>
        <strain evidence="9 10">CKOBP-6</strain>
    </source>
</reference>
<evidence type="ECO:0000256" key="3">
    <source>
        <dbReference type="ARBA" id="ARBA00022475"/>
    </source>
</evidence>
<feature type="transmembrane region" description="Helical" evidence="7">
    <location>
        <begin position="12"/>
        <end position="32"/>
    </location>
</feature>
<keyword evidence="10" id="KW-1185">Reference proteome</keyword>
<evidence type="ECO:0000256" key="5">
    <source>
        <dbReference type="ARBA" id="ARBA00022989"/>
    </source>
</evidence>
<dbReference type="GO" id="GO:0055085">
    <property type="term" value="P:transmembrane transport"/>
    <property type="evidence" value="ECO:0007669"/>
    <property type="project" value="InterPro"/>
</dbReference>
<evidence type="ECO:0000256" key="6">
    <source>
        <dbReference type="ARBA" id="ARBA00023136"/>
    </source>
</evidence>
<protein>
    <submittedName>
        <fullName evidence="9">Carbohydrate ABC transporter permease</fullName>
    </submittedName>
</protein>
<evidence type="ECO:0000256" key="4">
    <source>
        <dbReference type="ARBA" id="ARBA00022692"/>
    </source>
</evidence>
<dbReference type="OrthoDB" id="9810086at2"/>
<dbReference type="InterPro" id="IPR035906">
    <property type="entry name" value="MetI-like_sf"/>
</dbReference>
<organism evidence="9 10">
    <name type="scientific">Paenibacillus contaminans</name>
    <dbReference type="NCBI Taxonomy" id="450362"/>
    <lineage>
        <taxon>Bacteria</taxon>
        <taxon>Bacillati</taxon>
        <taxon>Bacillota</taxon>
        <taxon>Bacilli</taxon>
        <taxon>Bacillales</taxon>
        <taxon>Paenibacillaceae</taxon>
        <taxon>Paenibacillus</taxon>
    </lineage>
</organism>
<dbReference type="InterPro" id="IPR000515">
    <property type="entry name" value="MetI-like"/>
</dbReference>
<feature type="transmembrane region" description="Helical" evidence="7">
    <location>
        <begin position="111"/>
        <end position="130"/>
    </location>
</feature>
<dbReference type="SUPFAM" id="SSF161098">
    <property type="entry name" value="MetI-like"/>
    <property type="match status" value="1"/>
</dbReference>